<dbReference type="GO" id="GO:0006508">
    <property type="term" value="P:proteolysis"/>
    <property type="evidence" value="ECO:0007669"/>
    <property type="project" value="InterPro"/>
</dbReference>
<accession>A0A6I3W6Q4</accession>
<dbReference type="Gene3D" id="3.40.50.200">
    <property type="entry name" value="Peptidase S8/S53 domain"/>
    <property type="match status" value="1"/>
</dbReference>
<dbReference type="AlphaFoldDB" id="A0A6I3W6Q4"/>
<gene>
    <name evidence="1" type="ORF">GNF76_05130</name>
</gene>
<dbReference type="RefSeq" id="WP_155582089.1">
    <property type="nucleotide sequence ID" value="NZ_JBHSTH010000021.1"/>
</dbReference>
<dbReference type="EMBL" id="WNNK01000003">
    <property type="protein sequence ID" value="MUF03704.1"/>
    <property type="molecule type" value="Genomic_DNA"/>
</dbReference>
<name>A0A6I3W6Q4_9PSED</name>
<dbReference type="Proteomes" id="UP000438196">
    <property type="component" value="Unassembled WGS sequence"/>
</dbReference>
<organism evidence="1 2">
    <name type="scientific">Pseudomonas spelaei</name>
    <dbReference type="NCBI Taxonomy" id="1055469"/>
    <lineage>
        <taxon>Bacteria</taxon>
        <taxon>Pseudomonadati</taxon>
        <taxon>Pseudomonadota</taxon>
        <taxon>Gammaproteobacteria</taxon>
        <taxon>Pseudomonadales</taxon>
        <taxon>Pseudomonadaceae</taxon>
        <taxon>Pseudomonas</taxon>
    </lineage>
</organism>
<proteinExistence type="predicted"/>
<dbReference type="GO" id="GO:0004252">
    <property type="term" value="F:serine-type endopeptidase activity"/>
    <property type="evidence" value="ECO:0007669"/>
    <property type="project" value="InterPro"/>
</dbReference>
<dbReference type="OrthoDB" id="614750at2"/>
<sequence>MIKVAIVDTVLSTSQAACLNLQQVENHHPHLPGLAQSNHGALVVSLFNRQVKVAHALSYYGLLCSQGTTNGKDFYYLLCRLARQRFDVINLSFSMAHTSACDVIAELIKDMQEAGTVVVTSAYNERHLGIGFPASCAHTIGVTEQEGGDGRALKVVDEEMKLIALKPQAHRIELEGIPVHVCGNSYSAPLISALIANHLGDTQGAGTTRAVWDFLTRK</sequence>
<evidence type="ECO:0000313" key="1">
    <source>
        <dbReference type="EMBL" id="MUF03704.1"/>
    </source>
</evidence>
<dbReference type="SUPFAM" id="SSF52743">
    <property type="entry name" value="Subtilisin-like"/>
    <property type="match status" value="1"/>
</dbReference>
<comment type="caution">
    <text evidence="1">The sequence shown here is derived from an EMBL/GenBank/DDBJ whole genome shotgun (WGS) entry which is preliminary data.</text>
</comment>
<dbReference type="InterPro" id="IPR036852">
    <property type="entry name" value="Peptidase_S8/S53_dom_sf"/>
</dbReference>
<reference evidence="1 2" key="1">
    <citation type="submission" date="2019-11" db="EMBL/GenBank/DDBJ databases">
        <title>Pseudomonas karstica sp. nov. and Pseudomonas spelaei sp. nov. from karst caves.</title>
        <authorList>
            <person name="Zeman M."/>
        </authorList>
    </citation>
    <scope>NUCLEOTIDE SEQUENCE [LARGE SCALE GENOMIC DNA]</scope>
    <source>
        <strain evidence="1 2">CCM 7893</strain>
    </source>
</reference>
<evidence type="ECO:0000313" key="2">
    <source>
        <dbReference type="Proteomes" id="UP000438196"/>
    </source>
</evidence>
<protein>
    <submittedName>
        <fullName evidence="1">Uncharacterized protein</fullName>
    </submittedName>
</protein>
<keyword evidence="2" id="KW-1185">Reference proteome</keyword>